<keyword evidence="4" id="KW-0677">Repeat</keyword>
<dbReference type="Pfam" id="PF08581">
    <property type="entry name" value="Tup_N"/>
    <property type="match status" value="1"/>
</dbReference>
<dbReference type="InterPro" id="IPR019775">
    <property type="entry name" value="WD40_repeat_CS"/>
</dbReference>
<organism evidence="12 13">
    <name type="scientific">Malassezia psittaci</name>
    <dbReference type="NCBI Taxonomy" id="1821823"/>
    <lineage>
        <taxon>Eukaryota</taxon>
        <taxon>Fungi</taxon>
        <taxon>Dikarya</taxon>
        <taxon>Basidiomycota</taxon>
        <taxon>Ustilaginomycotina</taxon>
        <taxon>Malasseziomycetes</taxon>
        <taxon>Malasseziales</taxon>
        <taxon>Malasseziaceae</taxon>
        <taxon>Malassezia</taxon>
    </lineage>
</organism>
<evidence type="ECO:0000256" key="8">
    <source>
        <dbReference type="ARBA" id="ARBA00060760"/>
    </source>
</evidence>
<sequence>MKFYASQGSSPRLLATRLLSASSSDMASVNPLAGVASGTTSTLGRTGSLTPSQPLPAHGAAHPTSPSTASHPLGSSAVAPGASHSIWFNRLMDLLNMVRHEFDVIGNDAVHFKTQRDEMEHRIAQQFNEINLIQDHVYELEKRHCDMVAQYEDEIRGLRHQLEVRGVTQPSDSHSYGSANRLASRTPLGNNSRNLSPGRSRADRATSFADSHNPGTTRNGRDADSSWPPSKRAKTSEQSSSTSHADQRNARMKREERDLKRPGRWEQSDVESISTPENANDEENSNEPLPESSKNSASSVHTDQNNPKAIQEDQSEQPIQPHKKEGADWVALYNPKAQPALDVDLVHTLVHDSVVCCVRFSPDGKYLATGCNRAANIFDTKTGKKTSVLQDQTQSSDGDLYIRSVCFSPDGKYLATGAEDHQIRIWDIAEQKLKTTLEGHKQEIYSLEYSQDGQILASGSGDKTVQIWDLENGKPLHVLYTSPGLNHGPGVTAIALSPDGRLVAAGALDTFVRVWDTKTGKLRCRLKGHKDSIYSVAFMPDGKTLVSGSLDKTLKLWNLSCIIESLDSMDDEISNPSMCISTLTGHKDYILSVSCSPEGQWIASGSKDRSVQFWDSRTGQSQLVLQGHKNSVIAINLSRSGNLLASGSGDFKYVHD</sequence>
<dbReference type="PROSITE" id="PS00678">
    <property type="entry name" value="WD_REPEATS_1"/>
    <property type="match status" value="5"/>
</dbReference>
<evidence type="ECO:0000313" key="12">
    <source>
        <dbReference type="EMBL" id="WFD42974.1"/>
    </source>
</evidence>
<feature type="compositionally biased region" description="Low complexity" evidence="10">
    <location>
        <begin position="286"/>
        <end position="296"/>
    </location>
</feature>
<proteinExistence type="inferred from homology"/>
<feature type="repeat" description="WD" evidence="9">
    <location>
        <begin position="583"/>
        <end position="624"/>
    </location>
</feature>
<dbReference type="PROSITE" id="PS50082">
    <property type="entry name" value="WD_REPEATS_2"/>
    <property type="match status" value="6"/>
</dbReference>
<evidence type="ECO:0000259" key="11">
    <source>
        <dbReference type="Pfam" id="PF08581"/>
    </source>
</evidence>
<comment type="subcellular location">
    <subcellularLocation>
        <location evidence="1">Nucleus</location>
    </subcellularLocation>
</comment>
<feature type="compositionally biased region" description="Polar residues" evidence="10">
    <location>
        <begin position="168"/>
        <end position="197"/>
    </location>
</feature>
<dbReference type="FunFam" id="2.130.10.10:FF:000503">
    <property type="entry name" value="Glucose repression regulatory protein TUP1"/>
    <property type="match status" value="1"/>
</dbReference>
<feature type="repeat" description="WD" evidence="9">
    <location>
        <begin position="625"/>
        <end position="650"/>
    </location>
</feature>
<dbReference type="PRINTS" id="PR00320">
    <property type="entry name" value="GPROTEINBRPT"/>
</dbReference>
<feature type="region of interest" description="Disordered" evidence="10">
    <location>
        <begin position="166"/>
        <end position="323"/>
    </location>
</feature>
<dbReference type="Pfam" id="PF00400">
    <property type="entry name" value="WD40"/>
    <property type="match status" value="7"/>
</dbReference>
<feature type="compositionally biased region" description="Polar residues" evidence="10">
    <location>
        <begin position="208"/>
        <end position="218"/>
    </location>
</feature>
<gene>
    <name evidence="12" type="primary">TUP1</name>
    <name evidence="12" type="ORF">MPSI1_001625</name>
</gene>
<dbReference type="PANTHER" id="PTHR19879">
    <property type="entry name" value="TRANSCRIPTION INITIATION FACTOR TFIID"/>
    <property type="match status" value="1"/>
</dbReference>
<dbReference type="EMBL" id="CP118376">
    <property type="protein sequence ID" value="WFD42974.1"/>
    <property type="molecule type" value="Genomic_DNA"/>
</dbReference>
<dbReference type="PANTHER" id="PTHR19879:SF9">
    <property type="entry name" value="TRANSCRIPTION INITIATION FACTOR TFIID SUBUNIT 5"/>
    <property type="match status" value="1"/>
</dbReference>
<keyword evidence="13" id="KW-1185">Reference proteome</keyword>
<evidence type="ECO:0000256" key="2">
    <source>
        <dbReference type="ARBA" id="ARBA00022491"/>
    </source>
</evidence>
<dbReference type="CDD" id="cd00200">
    <property type="entry name" value="WD40"/>
    <property type="match status" value="1"/>
</dbReference>
<comment type="similarity">
    <text evidence="8">Belongs to the WD repeat TUP1 family.</text>
</comment>
<evidence type="ECO:0000256" key="3">
    <source>
        <dbReference type="ARBA" id="ARBA00022574"/>
    </source>
</evidence>
<evidence type="ECO:0000256" key="4">
    <source>
        <dbReference type="ARBA" id="ARBA00022737"/>
    </source>
</evidence>
<feature type="repeat" description="WD" evidence="9">
    <location>
        <begin position="526"/>
        <end position="560"/>
    </location>
</feature>
<dbReference type="Proteomes" id="UP001214628">
    <property type="component" value="Chromosome 2"/>
</dbReference>
<keyword evidence="6" id="KW-0804">Transcription</keyword>
<dbReference type="InterPro" id="IPR015943">
    <property type="entry name" value="WD40/YVTN_repeat-like_dom_sf"/>
</dbReference>
<dbReference type="InterPro" id="IPR001680">
    <property type="entry name" value="WD40_rpt"/>
</dbReference>
<name>A0AAF0JE24_9BASI</name>
<evidence type="ECO:0000256" key="7">
    <source>
        <dbReference type="ARBA" id="ARBA00023242"/>
    </source>
</evidence>
<feature type="repeat" description="WD" evidence="9">
    <location>
        <begin position="484"/>
        <end position="525"/>
    </location>
</feature>
<feature type="compositionally biased region" description="Low complexity" evidence="10">
    <location>
        <begin position="38"/>
        <end position="50"/>
    </location>
</feature>
<dbReference type="Gene3D" id="1.20.5.340">
    <property type="match status" value="1"/>
</dbReference>
<dbReference type="PROSITE" id="PS50294">
    <property type="entry name" value="WD_REPEATS_REGION"/>
    <property type="match status" value="5"/>
</dbReference>
<evidence type="ECO:0000256" key="10">
    <source>
        <dbReference type="SAM" id="MobiDB-lite"/>
    </source>
</evidence>
<dbReference type="SMART" id="SM00320">
    <property type="entry name" value="WD40"/>
    <property type="match status" value="7"/>
</dbReference>
<dbReference type="InterPro" id="IPR036322">
    <property type="entry name" value="WD40_repeat_dom_sf"/>
</dbReference>
<feature type="domain" description="Transcriptional repressor Tup1 N-terminal" evidence="11">
    <location>
        <begin position="90"/>
        <end position="165"/>
    </location>
</feature>
<evidence type="ECO:0000256" key="5">
    <source>
        <dbReference type="ARBA" id="ARBA00023015"/>
    </source>
</evidence>
<protein>
    <submittedName>
        <fullName evidence="12">General transcription repressor</fullName>
    </submittedName>
</protein>
<keyword evidence="2" id="KW-0678">Repressor</keyword>
<reference evidence="12" key="1">
    <citation type="submission" date="2023-02" db="EMBL/GenBank/DDBJ databases">
        <title>Mating type loci evolution in Malassezia.</title>
        <authorList>
            <person name="Coelho M.A."/>
        </authorList>
    </citation>
    <scope>NUCLEOTIDE SEQUENCE</scope>
    <source>
        <strain evidence="12">CBS 14136</strain>
    </source>
</reference>
<dbReference type="InterPro" id="IPR013890">
    <property type="entry name" value="Tscrpt_rep_Tup1_N"/>
</dbReference>
<dbReference type="GO" id="GO:0005634">
    <property type="term" value="C:nucleus"/>
    <property type="evidence" value="ECO:0007669"/>
    <property type="project" value="UniProtKB-SubCell"/>
</dbReference>
<evidence type="ECO:0000256" key="1">
    <source>
        <dbReference type="ARBA" id="ARBA00004123"/>
    </source>
</evidence>
<evidence type="ECO:0000256" key="9">
    <source>
        <dbReference type="PROSITE-ProRule" id="PRU00221"/>
    </source>
</evidence>
<evidence type="ECO:0000256" key="6">
    <source>
        <dbReference type="ARBA" id="ARBA00023163"/>
    </source>
</evidence>
<accession>A0AAF0JE24</accession>
<keyword evidence="3 9" id="KW-0853">WD repeat</keyword>
<dbReference type="InterPro" id="IPR020472">
    <property type="entry name" value="WD40_PAC1"/>
</dbReference>
<feature type="compositionally biased region" description="Basic and acidic residues" evidence="10">
    <location>
        <begin position="245"/>
        <end position="267"/>
    </location>
</feature>
<feature type="region of interest" description="Disordered" evidence="10">
    <location>
        <begin position="38"/>
        <end position="76"/>
    </location>
</feature>
<feature type="repeat" description="WD" evidence="9">
    <location>
        <begin position="402"/>
        <end position="436"/>
    </location>
</feature>
<evidence type="ECO:0000313" key="13">
    <source>
        <dbReference type="Proteomes" id="UP001214628"/>
    </source>
</evidence>
<feature type="repeat" description="WD" evidence="9">
    <location>
        <begin position="437"/>
        <end position="478"/>
    </location>
</feature>
<dbReference type="AlphaFoldDB" id="A0AAF0JE24"/>
<keyword evidence="5" id="KW-0805">Transcription regulation</keyword>
<dbReference type="Gene3D" id="2.130.10.10">
    <property type="entry name" value="YVTN repeat-like/Quinoprotein amine dehydrogenase"/>
    <property type="match status" value="1"/>
</dbReference>
<feature type="compositionally biased region" description="Polar residues" evidence="10">
    <location>
        <begin position="297"/>
        <end position="308"/>
    </location>
</feature>
<dbReference type="SUPFAM" id="SSF50978">
    <property type="entry name" value="WD40 repeat-like"/>
    <property type="match status" value="1"/>
</dbReference>
<keyword evidence="7" id="KW-0539">Nucleus</keyword>